<keyword evidence="11 12" id="KW-0275">Fatty acid biosynthesis</keyword>
<dbReference type="PROSITE" id="PS00061">
    <property type="entry name" value="ADH_SHORT"/>
    <property type="match status" value="1"/>
</dbReference>
<dbReference type="EMBL" id="LCZI01000234">
    <property type="protein sequence ID" value="KKZ67558.1"/>
    <property type="molecule type" value="Genomic_DNA"/>
</dbReference>
<dbReference type="GO" id="GO:0042761">
    <property type="term" value="P:very long-chain fatty acid biosynthetic process"/>
    <property type="evidence" value="ECO:0007669"/>
    <property type="project" value="EnsemblFungi"/>
</dbReference>
<dbReference type="GO" id="GO:0030497">
    <property type="term" value="P:fatty acid elongation"/>
    <property type="evidence" value="ECO:0007669"/>
    <property type="project" value="UniProtKB-UniRule"/>
</dbReference>
<dbReference type="OrthoDB" id="5545019at2759"/>
<evidence type="ECO:0000313" key="13">
    <source>
        <dbReference type="EMBL" id="KKZ67558.1"/>
    </source>
</evidence>
<accession>A0A0G2IAL7</accession>
<evidence type="ECO:0000256" key="8">
    <source>
        <dbReference type="ARBA" id="ARBA00023002"/>
    </source>
</evidence>
<keyword evidence="10 12" id="KW-0472">Membrane</keyword>
<reference evidence="14" key="1">
    <citation type="journal article" date="2015" name="PLoS Genet.">
        <title>The dynamic genome and transcriptome of the human fungal pathogen Blastomyces and close relative Emmonsia.</title>
        <authorList>
            <person name="Munoz J.F."/>
            <person name="Gauthier G.M."/>
            <person name="Desjardins C.A."/>
            <person name="Gallo J.E."/>
            <person name="Holder J."/>
            <person name="Sullivan T.D."/>
            <person name="Marty A.J."/>
            <person name="Carmen J.C."/>
            <person name="Chen Z."/>
            <person name="Ding L."/>
            <person name="Gujja S."/>
            <person name="Magrini V."/>
            <person name="Misas E."/>
            <person name="Mitreva M."/>
            <person name="Priest M."/>
            <person name="Saif S."/>
            <person name="Whiston E.A."/>
            <person name="Young S."/>
            <person name="Zeng Q."/>
            <person name="Goldman W.E."/>
            <person name="Mardis E.R."/>
            <person name="Taylor J.W."/>
            <person name="McEwen J.G."/>
            <person name="Clay O.K."/>
            <person name="Klein B.S."/>
            <person name="Cuomo C.A."/>
        </authorList>
    </citation>
    <scope>NUCLEOTIDE SEQUENCE [LARGE SCALE GENOMIC DNA]</scope>
    <source>
        <strain evidence="14">UAMH 3008</strain>
    </source>
</reference>
<evidence type="ECO:0000256" key="1">
    <source>
        <dbReference type="ARBA" id="ARBA00005194"/>
    </source>
</evidence>
<feature type="binding site" evidence="12">
    <location>
        <position position="207"/>
    </location>
    <ligand>
        <name>substrate</name>
    </ligand>
</feature>
<evidence type="ECO:0000256" key="3">
    <source>
        <dbReference type="ARBA" id="ARBA00022692"/>
    </source>
</evidence>
<dbReference type="InterPro" id="IPR036291">
    <property type="entry name" value="NAD(P)-bd_dom_sf"/>
</dbReference>
<evidence type="ECO:0000256" key="6">
    <source>
        <dbReference type="ARBA" id="ARBA00022857"/>
    </source>
</evidence>
<evidence type="ECO:0000256" key="12">
    <source>
        <dbReference type="HAMAP-Rule" id="MF_03107"/>
    </source>
</evidence>
<dbReference type="InterPro" id="IPR020904">
    <property type="entry name" value="Sc_DH/Rdtase_CS"/>
</dbReference>
<proteinExistence type="inferred from homology"/>
<dbReference type="InterPro" id="IPR027533">
    <property type="entry name" value="3_ketoreductase_fungal"/>
</dbReference>
<dbReference type="PRINTS" id="PR00081">
    <property type="entry name" value="GDHRDH"/>
</dbReference>
<name>A0A0G2IAL7_9EURO</name>
<dbReference type="EC" id="1.1.1.330" evidence="12"/>
<dbReference type="HAMAP" id="MF_03107">
    <property type="entry name" value="3_ketoreductase"/>
    <property type="match status" value="1"/>
</dbReference>
<dbReference type="UniPathway" id="UPA00094"/>
<protein>
    <recommendedName>
        <fullName evidence="12">Very-long-chain 3-oxoacyl-CoA reductase</fullName>
        <ecNumber evidence="12">1.1.1.330</ecNumber>
    </recommendedName>
    <alternativeName>
        <fullName evidence="12">3-ketoacyl-CoA reductase</fullName>
        <shortName evidence="12">3-ketoreductase</shortName>
        <shortName evidence="12">KAR</shortName>
    </alternativeName>
    <alternativeName>
        <fullName evidence="12">Microsomal beta-keto-reductase</fullName>
    </alternativeName>
</protein>
<evidence type="ECO:0000256" key="5">
    <source>
        <dbReference type="ARBA" id="ARBA00022832"/>
    </source>
</evidence>
<gene>
    <name evidence="13" type="ORF">EMCG_06792</name>
</gene>
<dbReference type="Gene3D" id="3.40.50.720">
    <property type="entry name" value="NAD(P)-binding Rossmann-like Domain"/>
    <property type="match status" value="1"/>
</dbReference>
<evidence type="ECO:0000256" key="9">
    <source>
        <dbReference type="ARBA" id="ARBA00023098"/>
    </source>
</evidence>
<keyword evidence="7 12" id="KW-1133">Transmembrane helix</keyword>
<comment type="caution">
    <text evidence="13">The sequence shown here is derived from an EMBL/GenBank/DDBJ whole genome shotgun (WGS) entry which is preliminary data.</text>
</comment>
<dbReference type="GO" id="GO:0045703">
    <property type="term" value="F:ketoreductase activity"/>
    <property type="evidence" value="ECO:0007669"/>
    <property type="project" value="UniProtKB-UniRule"/>
</dbReference>
<keyword evidence="9 12" id="KW-0443">Lipid metabolism</keyword>
<keyword evidence="4 12" id="KW-0256">Endoplasmic reticulum</keyword>
<dbReference type="CDD" id="cd05356">
    <property type="entry name" value="17beta-HSD1_like_SDR_c"/>
    <property type="match status" value="1"/>
</dbReference>
<dbReference type="PANTHER" id="PTHR43086">
    <property type="entry name" value="VERY-LONG-CHAIN 3-OXOOACYL-COA REDUCTASE"/>
    <property type="match status" value="1"/>
</dbReference>
<evidence type="ECO:0000256" key="7">
    <source>
        <dbReference type="ARBA" id="ARBA00022989"/>
    </source>
</evidence>
<dbReference type="AlphaFoldDB" id="A0A0G2IAL7"/>
<comment type="subcellular location">
    <subcellularLocation>
        <location evidence="12">Endoplasmic reticulum membrane</location>
        <topology evidence="12">Single-pass membrane protein</topology>
    </subcellularLocation>
</comment>
<dbReference type="VEuPathDB" id="FungiDB:EMCG_06792"/>
<comment type="similarity">
    <text evidence="12">Belongs to the short-chain dehydrogenases/reductases (SDR) family.</text>
</comment>
<dbReference type="PIRSF" id="PIRSF000126">
    <property type="entry name" value="11-beta-HSD1"/>
    <property type="match status" value="1"/>
</dbReference>
<dbReference type="GO" id="GO:0030148">
    <property type="term" value="P:sphingolipid biosynthetic process"/>
    <property type="evidence" value="ECO:0007669"/>
    <property type="project" value="EnsemblFungi"/>
</dbReference>
<dbReference type="SUPFAM" id="SSF51735">
    <property type="entry name" value="NAD(P)-binding Rossmann-fold domains"/>
    <property type="match status" value="1"/>
</dbReference>
<dbReference type="GO" id="GO:0005789">
    <property type="term" value="C:endoplasmic reticulum membrane"/>
    <property type="evidence" value="ECO:0007669"/>
    <property type="project" value="UniProtKB-SubCell"/>
</dbReference>
<evidence type="ECO:0000256" key="11">
    <source>
        <dbReference type="ARBA" id="ARBA00023160"/>
    </source>
</evidence>
<keyword evidence="8 12" id="KW-0560">Oxidoreductase</keyword>
<comment type="function">
    <text evidence="12">Component of the microsomal membrane bound fatty acid elongation system, which produces the 26-carbon very long-chain fatty acids (VLCFA) from palmitate. Catalyzes the reduction of the 3-ketoacyl-CoA intermediate that is formed in each cycle of fatty acid elongation. VLCFAs serve as precursors for ceramide and sphingolipids.</text>
</comment>
<dbReference type="InterPro" id="IPR002347">
    <property type="entry name" value="SDR_fam"/>
</dbReference>
<keyword evidence="5 12" id="KW-0276">Fatty acid metabolism</keyword>
<feature type="active site" description="Proton acceptor" evidence="12">
    <location>
        <position position="220"/>
    </location>
</feature>
<comment type="catalytic activity">
    <reaction evidence="12">
        <text>a very-long-chain (3R)-3-hydroxyacyl-CoA + NADP(+) = a very-long-chain 3-oxoacyl-CoA + NADPH + H(+)</text>
        <dbReference type="Rhea" id="RHEA:48680"/>
        <dbReference type="ChEBI" id="CHEBI:15378"/>
        <dbReference type="ChEBI" id="CHEBI:57783"/>
        <dbReference type="ChEBI" id="CHEBI:58349"/>
        <dbReference type="ChEBI" id="CHEBI:85440"/>
        <dbReference type="ChEBI" id="CHEBI:90725"/>
        <dbReference type="EC" id="1.1.1.330"/>
    </reaction>
</comment>
<dbReference type="Proteomes" id="UP000034164">
    <property type="component" value="Unassembled WGS sequence"/>
</dbReference>
<evidence type="ECO:0000256" key="4">
    <source>
        <dbReference type="ARBA" id="ARBA00022824"/>
    </source>
</evidence>
<keyword evidence="2 12" id="KW-0444">Lipid biosynthesis</keyword>
<evidence type="ECO:0000256" key="10">
    <source>
        <dbReference type="ARBA" id="ARBA00023136"/>
    </source>
</evidence>
<evidence type="ECO:0000256" key="2">
    <source>
        <dbReference type="ARBA" id="ARBA00022516"/>
    </source>
</evidence>
<dbReference type="FunFam" id="3.40.50.720:FF:000317">
    <property type="entry name" value="Very-long-chain 3-oxoacyl-CoA reductase"/>
    <property type="match status" value="1"/>
</dbReference>
<keyword evidence="3 12" id="KW-0812">Transmembrane</keyword>
<comment type="pathway">
    <text evidence="1">Lipid metabolism; fatty acid biosynthesis.</text>
</comment>
<dbReference type="Pfam" id="PF00106">
    <property type="entry name" value="adh_short"/>
    <property type="match status" value="1"/>
</dbReference>
<sequence>MGLACDYLGRLEQFRFEPASGWQSAAALSLLVAGGLFTTYKLFSFVRALLSIFVLPGQKLSKFGPKGSWALVTGASDGIGKEFSLQLARAGYNILLVSRTTSKLVAVANEIKSKTPTIQTKVFAMDFFENNDDDYENLKLLIQDLDISILVNNVGRSHSIPTPFVLTPLEEMENIITINCLGTLRITQLVAPGMMQRKRGLIMTMASFAGMIPTPLLATYSGSKAFLQFWSTALGSEMQPYGVQVELVQSHLVTSAMSKIRRPTVLVPTPRDFVRAALSKIGRGSGLSAYAYSSAPYWSHALMAFALTQVLGHMGKLVLGYNKVIHESIRARALRKAEREKNKKST</sequence>
<dbReference type="GO" id="GO:0141040">
    <property type="term" value="F:very-long-chain 3-oxoacyl-CoA reductase activity"/>
    <property type="evidence" value="ECO:0007669"/>
    <property type="project" value="UniProtKB-EC"/>
</dbReference>
<keyword evidence="6 12" id="KW-0521">NADP</keyword>
<evidence type="ECO:0000313" key="14">
    <source>
        <dbReference type="Proteomes" id="UP000034164"/>
    </source>
</evidence>
<organism evidence="13 14">
    <name type="scientific">[Emmonsia] crescens</name>
    <dbReference type="NCBI Taxonomy" id="73230"/>
    <lineage>
        <taxon>Eukaryota</taxon>
        <taxon>Fungi</taxon>
        <taxon>Dikarya</taxon>
        <taxon>Ascomycota</taxon>
        <taxon>Pezizomycotina</taxon>
        <taxon>Eurotiomycetes</taxon>
        <taxon>Eurotiomycetidae</taxon>
        <taxon>Onygenales</taxon>
        <taxon>Ajellomycetaceae</taxon>
        <taxon>Emergomyces</taxon>
    </lineage>
</organism>
<dbReference type="PANTHER" id="PTHR43086:SF2">
    <property type="entry name" value="HYDROXYSTEROID DEHYDROGENASE-LIKE PROTEIN 1"/>
    <property type="match status" value="1"/>
</dbReference>